<accession>A0A7Y9S4W8</accession>
<name>A0A7Y9S4W8_9ACTN</name>
<dbReference type="PANTHER" id="PTHR11908:SF132">
    <property type="entry name" value="ALDEHYDE OXIDASE 1-RELATED"/>
    <property type="match status" value="1"/>
</dbReference>
<evidence type="ECO:0000256" key="1">
    <source>
        <dbReference type="ARBA" id="ARBA00022505"/>
    </source>
</evidence>
<dbReference type="AlphaFoldDB" id="A0A7Y9S4W8"/>
<proteinExistence type="predicted"/>
<dbReference type="SMART" id="SM01008">
    <property type="entry name" value="Ald_Xan_dh_C"/>
    <property type="match status" value="1"/>
</dbReference>
<dbReference type="Pfam" id="PF02738">
    <property type="entry name" value="MoCoBD_1"/>
    <property type="match status" value="1"/>
</dbReference>
<evidence type="ECO:0000256" key="2">
    <source>
        <dbReference type="ARBA" id="ARBA00023002"/>
    </source>
</evidence>
<dbReference type="EC" id="1.17.1.4" evidence="4"/>
<dbReference type="InterPro" id="IPR037165">
    <property type="entry name" value="AldOxase/xan_DH_Mopterin-bd_sf"/>
</dbReference>
<dbReference type="InterPro" id="IPR000674">
    <property type="entry name" value="Ald_Oxase/Xan_DH_a/b"/>
</dbReference>
<keyword evidence="1" id="KW-0500">Molybdenum</keyword>
<dbReference type="Gene3D" id="3.90.1170.50">
    <property type="entry name" value="Aldehyde oxidase/xanthine dehydrogenase, a/b hammerhead"/>
    <property type="match status" value="1"/>
</dbReference>
<comment type="caution">
    <text evidence="4">The sequence shown here is derived from an EMBL/GenBank/DDBJ whole genome shotgun (WGS) entry which is preliminary data.</text>
</comment>
<dbReference type="Gene3D" id="3.30.365.10">
    <property type="entry name" value="Aldehyde oxidase/xanthine dehydrogenase, molybdopterin binding domain"/>
    <property type="match status" value="4"/>
</dbReference>
<dbReference type="Pfam" id="PF01315">
    <property type="entry name" value="Ald_Xan_dh_C"/>
    <property type="match status" value="1"/>
</dbReference>
<dbReference type="PANTHER" id="PTHR11908">
    <property type="entry name" value="XANTHINE DEHYDROGENASE"/>
    <property type="match status" value="1"/>
</dbReference>
<reference evidence="4 5" key="1">
    <citation type="submission" date="2020-07" db="EMBL/GenBank/DDBJ databases">
        <title>Sequencing the genomes of 1000 actinobacteria strains.</title>
        <authorList>
            <person name="Klenk H.-P."/>
        </authorList>
    </citation>
    <scope>NUCLEOTIDE SEQUENCE [LARGE SCALE GENOMIC DNA]</scope>
    <source>
        <strain evidence="4 5">DSM 23819</strain>
    </source>
</reference>
<evidence type="ECO:0000259" key="3">
    <source>
        <dbReference type="SMART" id="SM01008"/>
    </source>
</evidence>
<dbReference type="InterPro" id="IPR008274">
    <property type="entry name" value="AldOxase/xan_DH_MoCoBD1"/>
</dbReference>
<gene>
    <name evidence="4" type="ORF">BJ980_002388</name>
</gene>
<evidence type="ECO:0000313" key="4">
    <source>
        <dbReference type="EMBL" id="NYG59465.1"/>
    </source>
</evidence>
<dbReference type="InterPro" id="IPR036856">
    <property type="entry name" value="Ald_Oxase/Xan_DH_a/b_sf"/>
</dbReference>
<feature type="domain" description="Aldehyde oxidase/xanthine dehydrogenase a/b hammerhead" evidence="3">
    <location>
        <begin position="28"/>
        <end position="135"/>
    </location>
</feature>
<keyword evidence="5" id="KW-1185">Reference proteome</keyword>
<dbReference type="InterPro" id="IPR016208">
    <property type="entry name" value="Ald_Oxase/xanthine_DH-like"/>
</dbReference>
<protein>
    <submittedName>
        <fullName evidence="4">Xanthine dehydrogenase YagR molybdenum-binding subunit</fullName>
        <ecNumber evidence="4">1.17.1.4</ecNumber>
    </submittedName>
</protein>
<dbReference type="RefSeq" id="WP_179502510.1">
    <property type="nucleotide sequence ID" value="NZ_JACCAA010000001.1"/>
</dbReference>
<dbReference type="Pfam" id="PF20256">
    <property type="entry name" value="MoCoBD_2"/>
    <property type="match status" value="2"/>
</dbReference>
<sequence length="705" mass="75336">MSEQKTRPVRINAIGDRLARVDAVEKVTGRATYAVEHQAPEVTDPLHVWLVQSTIAKGRVTFVDSAAALEHPGVVSVIDHTAAPRLVDTSDRELAILQDDRVGFHGQIVALVLAETPEAARQGAALVEVSYDQEPHEAELTEHNATEAPEKVNAEAATDTDEGDVDAALADAEVLLEQTYRTPYEHNNPMEPHATTAWWTHEGDRPLLSMFDSSQGVHGVAQTLAPLWGLETDQIRVRAPYVGGGFGSKGVAHAHVMAAAMAARTTEGRPVRLAVTRQQMFDLTGYRTATIQHVRLGAAADGTLSAIHHAVQEQTSAIKEFAEQTAVPARMMYAAPHRRTSHRLARLDVAVPSWMRAPGEMPGMFVHEVAMDELAEACGIDPIVLRERNEPELDPETGKPFNDRRLLDCLHRGAERFGWADRPPTPRATLDGDWWVGIGVASATYPANKMPGNTARVRSLGDGRYGVAIGGVDIGTGARTVLTQIAADALDVSTADVELELGDSSLPAATVAGGSSGTSSWGTAIAAAAQLFRADHGSDPDPGLETTASAADAAVADDKAYHSFGAVFAEARVNRWTGEIRVPRLLGVYSVGRVVNPTTARSQFLGGLVMGLSAALFEEGYRDPRFGHTVTRDLATYHVAAHADVLDVDAEWLDESDDEFTPMGSRGIGEIGIVGTSAAVANATHHATGVRVRSFPVTADAFLDV</sequence>
<dbReference type="Proteomes" id="UP000540656">
    <property type="component" value="Unassembled WGS sequence"/>
</dbReference>
<dbReference type="EMBL" id="JACCAA010000001">
    <property type="protein sequence ID" value="NYG59465.1"/>
    <property type="molecule type" value="Genomic_DNA"/>
</dbReference>
<dbReference type="SUPFAM" id="SSF54665">
    <property type="entry name" value="CO dehydrogenase molybdoprotein N-domain-like"/>
    <property type="match status" value="1"/>
</dbReference>
<keyword evidence="2 4" id="KW-0560">Oxidoreductase</keyword>
<dbReference type="GO" id="GO:0005506">
    <property type="term" value="F:iron ion binding"/>
    <property type="evidence" value="ECO:0007669"/>
    <property type="project" value="InterPro"/>
</dbReference>
<dbReference type="InterPro" id="IPR046867">
    <property type="entry name" value="AldOxase/xan_DH_MoCoBD2"/>
</dbReference>
<evidence type="ECO:0000313" key="5">
    <source>
        <dbReference type="Proteomes" id="UP000540656"/>
    </source>
</evidence>
<dbReference type="GO" id="GO:0004854">
    <property type="term" value="F:xanthine dehydrogenase activity"/>
    <property type="evidence" value="ECO:0007669"/>
    <property type="project" value="UniProtKB-EC"/>
</dbReference>
<dbReference type="SUPFAM" id="SSF56003">
    <property type="entry name" value="Molybdenum cofactor-binding domain"/>
    <property type="match status" value="1"/>
</dbReference>
<organism evidence="4 5">
    <name type="scientific">Nocardioides daedukensis</name>
    <dbReference type="NCBI Taxonomy" id="634462"/>
    <lineage>
        <taxon>Bacteria</taxon>
        <taxon>Bacillati</taxon>
        <taxon>Actinomycetota</taxon>
        <taxon>Actinomycetes</taxon>
        <taxon>Propionibacteriales</taxon>
        <taxon>Nocardioidaceae</taxon>
        <taxon>Nocardioides</taxon>
    </lineage>
</organism>